<evidence type="ECO:0000313" key="7">
    <source>
        <dbReference type="EMBL" id="SDZ07541.1"/>
    </source>
</evidence>
<dbReference type="Pfam" id="PF00877">
    <property type="entry name" value="NLPC_P60"/>
    <property type="match status" value="1"/>
</dbReference>
<keyword evidence="5" id="KW-0732">Signal</keyword>
<dbReference type="AlphaFoldDB" id="A0A1H3Q2Z0"/>
<proteinExistence type="inferred from homology"/>
<evidence type="ECO:0000256" key="4">
    <source>
        <dbReference type="ARBA" id="ARBA00022807"/>
    </source>
</evidence>
<dbReference type="InterPro" id="IPR006311">
    <property type="entry name" value="TAT_signal"/>
</dbReference>
<keyword evidence="4" id="KW-0788">Thiol protease</keyword>
<dbReference type="EMBL" id="FNPH01000005">
    <property type="protein sequence ID" value="SDZ07541.1"/>
    <property type="molecule type" value="Genomic_DNA"/>
</dbReference>
<protein>
    <submittedName>
        <fullName evidence="7">NlpC/P60 family protein</fullName>
    </submittedName>
</protein>
<feature type="domain" description="NlpC/P60" evidence="6">
    <location>
        <begin position="156"/>
        <end position="274"/>
    </location>
</feature>
<reference evidence="8" key="1">
    <citation type="submission" date="2016-10" db="EMBL/GenBank/DDBJ databases">
        <authorList>
            <person name="Varghese N."/>
            <person name="Submissions S."/>
        </authorList>
    </citation>
    <scope>NUCLEOTIDE SEQUENCE [LARGE SCALE GENOMIC DNA]</scope>
    <source>
        <strain evidence="8">DSM 45245</strain>
    </source>
</reference>
<evidence type="ECO:0000256" key="3">
    <source>
        <dbReference type="ARBA" id="ARBA00022801"/>
    </source>
</evidence>
<dbReference type="PANTHER" id="PTHR47359">
    <property type="entry name" value="PEPTIDOGLYCAN DL-ENDOPEPTIDASE CWLO"/>
    <property type="match status" value="1"/>
</dbReference>
<dbReference type="RefSeq" id="WP_175543655.1">
    <property type="nucleotide sequence ID" value="NZ_FNPH01000005.1"/>
</dbReference>
<dbReference type="InterPro" id="IPR038765">
    <property type="entry name" value="Papain-like_cys_pep_sf"/>
</dbReference>
<dbReference type="InterPro" id="IPR051794">
    <property type="entry name" value="PG_Endopeptidase_C40"/>
</dbReference>
<dbReference type="Proteomes" id="UP000242415">
    <property type="component" value="Unassembled WGS sequence"/>
</dbReference>
<evidence type="ECO:0000256" key="2">
    <source>
        <dbReference type="ARBA" id="ARBA00022670"/>
    </source>
</evidence>
<dbReference type="PROSITE" id="PS51318">
    <property type="entry name" value="TAT"/>
    <property type="match status" value="1"/>
</dbReference>
<evidence type="ECO:0000256" key="5">
    <source>
        <dbReference type="SAM" id="SignalP"/>
    </source>
</evidence>
<dbReference type="GO" id="GO:0008234">
    <property type="term" value="F:cysteine-type peptidase activity"/>
    <property type="evidence" value="ECO:0007669"/>
    <property type="project" value="UniProtKB-KW"/>
</dbReference>
<keyword evidence="2" id="KW-0645">Protease</keyword>
<evidence type="ECO:0000313" key="8">
    <source>
        <dbReference type="Proteomes" id="UP000242415"/>
    </source>
</evidence>
<organism evidence="7 8">
    <name type="scientific">Micromonospora pattaloongensis</name>
    <dbReference type="NCBI Taxonomy" id="405436"/>
    <lineage>
        <taxon>Bacteria</taxon>
        <taxon>Bacillati</taxon>
        <taxon>Actinomycetota</taxon>
        <taxon>Actinomycetes</taxon>
        <taxon>Micromonosporales</taxon>
        <taxon>Micromonosporaceae</taxon>
        <taxon>Micromonospora</taxon>
    </lineage>
</organism>
<dbReference type="SUPFAM" id="SSF54001">
    <property type="entry name" value="Cysteine proteinases"/>
    <property type="match status" value="1"/>
</dbReference>
<keyword evidence="8" id="KW-1185">Reference proteome</keyword>
<feature type="signal peptide" evidence="5">
    <location>
        <begin position="1"/>
        <end position="33"/>
    </location>
</feature>
<keyword evidence="3" id="KW-0378">Hydrolase</keyword>
<name>A0A1H3Q2Z0_9ACTN</name>
<evidence type="ECO:0000256" key="1">
    <source>
        <dbReference type="ARBA" id="ARBA00007074"/>
    </source>
</evidence>
<comment type="similarity">
    <text evidence="1">Belongs to the peptidase C40 family.</text>
</comment>
<dbReference type="PROSITE" id="PS51935">
    <property type="entry name" value="NLPC_P60"/>
    <property type="match status" value="1"/>
</dbReference>
<evidence type="ECO:0000259" key="6">
    <source>
        <dbReference type="PROSITE" id="PS51935"/>
    </source>
</evidence>
<dbReference type="Gene3D" id="3.90.1720.10">
    <property type="entry name" value="endopeptidase domain like (from Nostoc punctiforme)"/>
    <property type="match status" value="1"/>
</dbReference>
<dbReference type="InterPro" id="IPR000064">
    <property type="entry name" value="NLP_P60_dom"/>
</dbReference>
<sequence length="274" mass="29379">MHHHASIRSRRRTGKASLALTLGACLCAGQLVAAPAATAAPAAAAAPVAAAAPSLSVAPRMQVTPNARTVAWGRNVSLLARFSDPRTGQPVRGGTATLQVHAGSRWSNGKTIRLDHRGEARYAHRVVATTTYRVVFNGLAPVYKAGPSPTVKVAVRDRAAQVISEARRLSGKPYRYGAAGPNAFDCSGLTQYVFRRTVGRTLPHDANAQQRYGQAVSKSQKRPGDLLVFLDGNRGYHVAIYAGGNYMYDAPRPGQTVGKRTIWSNRYVVRRLAV</sequence>
<accession>A0A1H3Q2Z0</accession>
<dbReference type="GO" id="GO:0006508">
    <property type="term" value="P:proteolysis"/>
    <property type="evidence" value="ECO:0007669"/>
    <property type="project" value="UniProtKB-KW"/>
</dbReference>
<gene>
    <name evidence="7" type="ORF">SAMN05444365_105190</name>
</gene>
<dbReference type="PANTHER" id="PTHR47359:SF3">
    <property type="entry name" value="NLP_P60 DOMAIN-CONTAINING PROTEIN-RELATED"/>
    <property type="match status" value="1"/>
</dbReference>
<feature type="chain" id="PRO_5038367601" evidence="5">
    <location>
        <begin position="34"/>
        <end position="274"/>
    </location>
</feature>